<comment type="caution">
    <text evidence="2">The sequence shown here is derived from an EMBL/GenBank/DDBJ whole genome shotgun (WGS) entry which is preliminary data.</text>
</comment>
<proteinExistence type="predicted"/>
<dbReference type="EMBL" id="JAHRIQ010013165">
    <property type="protein sequence ID" value="MEQ2225401.1"/>
    <property type="molecule type" value="Genomic_DNA"/>
</dbReference>
<keyword evidence="3" id="KW-1185">Reference proteome</keyword>
<protein>
    <submittedName>
        <fullName evidence="2">Uncharacterized protein</fullName>
    </submittedName>
</protein>
<feature type="region of interest" description="Disordered" evidence="1">
    <location>
        <begin position="118"/>
        <end position="147"/>
    </location>
</feature>
<evidence type="ECO:0000313" key="3">
    <source>
        <dbReference type="Proteomes" id="UP001482620"/>
    </source>
</evidence>
<organism evidence="2 3">
    <name type="scientific">Ilyodon furcidens</name>
    <name type="common">goldbreast splitfin</name>
    <dbReference type="NCBI Taxonomy" id="33524"/>
    <lineage>
        <taxon>Eukaryota</taxon>
        <taxon>Metazoa</taxon>
        <taxon>Chordata</taxon>
        <taxon>Craniata</taxon>
        <taxon>Vertebrata</taxon>
        <taxon>Euteleostomi</taxon>
        <taxon>Actinopterygii</taxon>
        <taxon>Neopterygii</taxon>
        <taxon>Teleostei</taxon>
        <taxon>Neoteleostei</taxon>
        <taxon>Acanthomorphata</taxon>
        <taxon>Ovalentaria</taxon>
        <taxon>Atherinomorphae</taxon>
        <taxon>Cyprinodontiformes</taxon>
        <taxon>Goodeidae</taxon>
        <taxon>Ilyodon</taxon>
    </lineage>
</organism>
<accession>A0ABV0SZ71</accession>
<gene>
    <name evidence="2" type="ORF">ILYODFUR_017035</name>
</gene>
<dbReference type="Proteomes" id="UP001482620">
    <property type="component" value="Unassembled WGS sequence"/>
</dbReference>
<evidence type="ECO:0000313" key="2">
    <source>
        <dbReference type="EMBL" id="MEQ2225401.1"/>
    </source>
</evidence>
<evidence type="ECO:0000256" key="1">
    <source>
        <dbReference type="SAM" id="MobiDB-lite"/>
    </source>
</evidence>
<sequence length="147" mass="17027">MSIININDFFMANLAELTVKQAAALSKWQKIKGKACHSNPEMPKCQLETGQEMPPCLDIEEGWRRILRDKKRRQREKEEKKVAKESKWRQLPNGVYTTAEARPNAYIPEDDPLGLPVPFGRFPPIKPRPQGAHMRHYRNPTIKPLEI</sequence>
<reference evidence="2 3" key="1">
    <citation type="submission" date="2021-06" db="EMBL/GenBank/DDBJ databases">
        <authorList>
            <person name="Palmer J.M."/>
        </authorList>
    </citation>
    <scope>NUCLEOTIDE SEQUENCE [LARGE SCALE GENOMIC DNA]</scope>
    <source>
        <strain evidence="3">if_2019</strain>
        <tissue evidence="2">Muscle</tissue>
    </source>
</reference>
<name>A0ABV0SZ71_9TELE</name>